<dbReference type="Proteomes" id="UP000053257">
    <property type="component" value="Unassembled WGS sequence"/>
</dbReference>
<keyword evidence="1" id="KW-0812">Transmembrane</keyword>
<protein>
    <submittedName>
        <fullName evidence="2">Uncharacterized protein</fullName>
    </submittedName>
</protein>
<evidence type="ECO:0000313" key="3">
    <source>
        <dbReference type="Proteomes" id="UP000053257"/>
    </source>
</evidence>
<reference evidence="2 3" key="1">
    <citation type="journal article" date="2014" name="PLoS Genet.">
        <title>Analysis of the Phlebiopsis gigantea genome, transcriptome and secretome provides insight into its pioneer colonization strategies of wood.</title>
        <authorList>
            <person name="Hori C."/>
            <person name="Ishida T."/>
            <person name="Igarashi K."/>
            <person name="Samejima M."/>
            <person name="Suzuki H."/>
            <person name="Master E."/>
            <person name="Ferreira P."/>
            <person name="Ruiz-Duenas F.J."/>
            <person name="Held B."/>
            <person name="Canessa P."/>
            <person name="Larrondo L.F."/>
            <person name="Schmoll M."/>
            <person name="Druzhinina I.S."/>
            <person name="Kubicek C.P."/>
            <person name="Gaskell J.A."/>
            <person name="Kersten P."/>
            <person name="St John F."/>
            <person name="Glasner J."/>
            <person name="Sabat G."/>
            <person name="Splinter BonDurant S."/>
            <person name="Syed K."/>
            <person name="Yadav J."/>
            <person name="Mgbeahuruike A.C."/>
            <person name="Kovalchuk A."/>
            <person name="Asiegbu F.O."/>
            <person name="Lackner G."/>
            <person name="Hoffmeister D."/>
            <person name="Rencoret J."/>
            <person name="Gutierrez A."/>
            <person name="Sun H."/>
            <person name="Lindquist E."/>
            <person name="Barry K."/>
            <person name="Riley R."/>
            <person name="Grigoriev I.V."/>
            <person name="Henrissat B."/>
            <person name="Kues U."/>
            <person name="Berka R.M."/>
            <person name="Martinez A.T."/>
            <person name="Covert S.F."/>
            <person name="Blanchette R.A."/>
            <person name="Cullen D."/>
        </authorList>
    </citation>
    <scope>NUCLEOTIDE SEQUENCE [LARGE SCALE GENOMIC DNA]</scope>
    <source>
        <strain evidence="2 3">11061_1 CR5-6</strain>
    </source>
</reference>
<proteinExistence type="predicted"/>
<evidence type="ECO:0000256" key="1">
    <source>
        <dbReference type="SAM" id="Phobius"/>
    </source>
</evidence>
<feature type="transmembrane region" description="Helical" evidence="1">
    <location>
        <begin position="147"/>
        <end position="164"/>
    </location>
</feature>
<keyword evidence="3" id="KW-1185">Reference proteome</keyword>
<dbReference type="OrthoDB" id="2687272at2759"/>
<gene>
    <name evidence="2" type="ORF">PHLGIDRAFT_283083</name>
</gene>
<organism evidence="2 3">
    <name type="scientific">Phlebiopsis gigantea (strain 11061_1 CR5-6)</name>
    <name type="common">White-rot fungus</name>
    <name type="synonym">Peniophora gigantea</name>
    <dbReference type="NCBI Taxonomy" id="745531"/>
    <lineage>
        <taxon>Eukaryota</taxon>
        <taxon>Fungi</taxon>
        <taxon>Dikarya</taxon>
        <taxon>Basidiomycota</taxon>
        <taxon>Agaricomycotina</taxon>
        <taxon>Agaricomycetes</taxon>
        <taxon>Polyporales</taxon>
        <taxon>Phanerochaetaceae</taxon>
        <taxon>Phlebiopsis</taxon>
    </lineage>
</organism>
<dbReference type="HOGENOM" id="CLU_1603350_0_0_1"/>
<feature type="transmembrane region" description="Helical" evidence="1">
    <location>
        <begin position="75"/>
        <end position="91"/>
    </location>
</feature>
<evidence type="ECO:0000313" key="2">
    <source>
        <dbReference type="EMBL" id="KIP02722.1"/>
    </source>
</evidence>
<dbReference type="AlphaFoldDB" id="A0A0C3S0W8"/>
<sequence>MAAASDYKGYSGSLQITWPPSPFYSDRCVSMLYLPQVTSSINVQSVWGALFIGSITNAVFVLLATAFEHLVSDDLILSLFGIFCLQCYTFLQRWRRENRRMVYSVIVLLLLNIFHLVTVCDLSYFYMVKYFGQDKFALLSPPWSGPTVVLLTVNIMTIYRPLIIDY</sequence>
<keyword evidence="1" id="KW-1133">Transmembrane helix</keyword>
<dbReference type="EMBL" id="KN840657">
    <property type="protein sequence ID" value="KIP02722.1"/>
    <property type="molecule type" value="Genomic_DNA"/>
</dbReference>
<accession>A0A0C3S0W8</accession>
<name>A0A0C3S0W8_PHLG1</name>
<keyword evidence="1" id="KW-0472">Membrane</keyword>
<feature type="transmembrane region" description="Helical" evidence="1">
    <location>
        <begin position="103"/>
        <end position="127"/>
    </location>
</feature>
<feature type="transmembrane region" description="Helical" evidence="1">
    <location>
        <begin position="41"/>
        <end position="63"/>
    </location>
</feature>